<evidence type="ECO:0000313" key="2">
    <source>
        <dbReference type="EMBL" id="EYD72414.1"/>
    </source>
</evidence>
<protein>
    <recommendedName>
        <fullName evidence="1">Peptidoglycan binding-like domain-containing protein</fullName>
    </recommendedName>
</protein>
<evidence type="ECO:0000259" key="1">
    <source>
        <dbReference type="Pfam" id="PF01471"/>
    </source>
</evidence>
<proteinExistence type="predicted"/>
<feature type="domain" description="Peptidoglycan binding-like" evidence="1">
    <location>
        <begin position="6"/>
        <end position="59"/>
    </location>
</feature>
<dbReference type="InterPro" id="IPR036366">
    <property type="entry name" value="PGBDSf"/>
</dbReference>
<keyword evidence="3" id="KW-1185">Reference proteome</keyword>
<dbReference type="InterPro" id="IPR036365">
    <property type="entry name" value="PGBD-like_sf"/>
</dbReference>
<dbReference type="Pfam" id="PF01471">
    <property type="entry name" value="PG_binding_1"/>
    <property type="match status" value="1"/>
</dbReference>
<dbReference type="Gene3D" id="1.10.101.10">
    <property type="entry name" value="PGBD-like superfamily/PGBD"/>
    <property type="match status" value="1"/>
</dbReference>
<evidence type="ECO:0000313" key="3">
    <source>
        <dbReference type="Proteomes" id="UP000025047"/>
    </source>
</evidence>
<dbReference type="InterPro" id="IPR002477">
    <property type="entry name" value="Peptidoglycan-bd-like"/>
</dbReference>
<sequence>MLPDRDETLEIQLLLRHLGYDPGALDGLHGPHLSHAISGFEADQGLPVTGQADMALNARLHDLIAAGPSRALLAATAPPRRGFWQRHAWPARMGGL</sequence>
<dbReference type="Proteomes" id="UP000025047">
    <property type="component" value="Unassembled WGS sequence"/>
</dbReference>
<dbReference type="SUPFAM" id="SSF47090">
    <property type="entry name" value="PGBD-like"/>
    <property type="match status" value="1"/>
</dbReference>
<dbReference type="AlphaFoldDB" id="A0A017HF41"/>
<dbReference type="STRING" id="1122180.Lokhon_01213"/>
<reference evidence="2 3" key="1">
    <citation type="submission" date="2013-03" db="EMBL/GenBank/DDBJ databases">
        <authorList>
            <person name="Fiebig A."/>
            <person name="Goeker M."/>
            <person name="Klenk H.-P.P."/>
        </authorList>
    </citation>
    <scope>NUCLEOTIDE SEQUENCE [LARGE SCALE GENOMIC DNA]</scope>
    <source>
        <strain evidence="2 3">DSM 17492</strain>
    </source>
</reference>
<organism evidence="2 3">
    <name type="scientific">Limimaricola hongkongensis DSM 17492</name>
    <dbReference type="NCBI Taxonomy" id="1122180"/>
    <lineage>
        <taxon>Bacteria</taxon>
        <taxon>Pseudomonadati</taxon>
        <taxon>Pseudomonadota</taxon>
        <taxon>Alphaproteobacteria</taxon>
        <taxon>Rhodobacterales</taxon>
        <taxon>Paracoccaceae</taxon>
        <taxon>Limimaricola</taxon>
    </lineage>
</organism>
<accession>A0A017HF41</accession>
<gene>
    <name evidence="2" type="ORF">Lokhon_01213</name>
</gene>
<dbReference type="PATRIC" id="fig|1122180.6.peg.1199"/>
<name>A0A017HF41_9RHOB</name>
<dbReference type="eggNOG" id="ENOG502ZN6P">
    <property type="taxonomic scope" value="Bacteria"/>
</dbReference>
<dbReference type="EMBL" id="APGJ01000004">
    <property type="protein sequence ID" value="EYD72414.1"/>
    <property type="molecule type" value="Genomic_DNA"/>
</dbReference>
<dbReference type="HOGENOM" id="CLU_2356374_0_0_5"/>
<comment type="caution">
    <text evidence="2">The sequence shown here is derived from an EMBL/GenBank/DDBJ whole genome shotgun (WGS) entry which is preliminary data.</text>
</comment>